<dbReference type="eggNOG" id="ENOG5032XJU">
    <property type="taxonomic scope" value="Bacteria"/>
</dbReference>
<feature type="transmembrane region" description="Helical" evidence="1">
    <location>
        <begin position="106"/>
        <end position="124"/>
    </location>
</feature>
<keyword evidence="3" id="KW-1185">Reference proteome</keyword>
<keyword evidence="1" id="KW-1133">Transmembrane helix</keyword>
<dbReference type="Proteomes" id="UP000018680">
    <property type="component" value="Chromosome"/>
</dbReference>
<keyword evidence="1" id="KW-0812">Transmembrane</keyword>
<dbReference type="AlphaFoldDB" id="V5WHY8"/>
<organism evidence="2 3">
    <name type="scientific">Salinispira pacifica</name>
    <dbReference type="NCBI Taxonomy" id="1307761"/>
    <lineage>
        <taxon>Bacteria</taxon>
        <taxon>Pseudomonadati</taxon>
        <taxon>Spirochaetota</taxon>
        <taxon>Spirochaetia</taxon>
        <taxon>Spirochaetales</taxon>
        <taxon>Spirochaetaceae</taxon>
        <taxon>Salinispira</taxon>
    </lineage>
</organism>
<evidence type="ECO:0000256" key="1">
    <source>
        <dbReference type="SAM" id="Phobius"/>
    </source>
</evidence>
<protein>
    <recommendedName>
        <fullName evidence="4">DUF2784 domain-containing protein</fullName>
    </recommendedName>
</protein>
<reference evidence="2 3" key="1">
    <citation type="journal article" date="2015" name="Stand. Genomic Sci.">
        <title>Complete genome sequence and description of Salinispira pacifica gen. nov., sp. nov., a novel spirochaete isolated form a hypersaline microbial mat.</title>
        <authorList>
            <person name="Ben Hania W."/>
            <person name="Joseph M."/>
            <person name="Schumann P."/>
            <person name="Bunk B."/>
            <person name="Fiebig A."/>
            <person name="Sproer C."/>
            <person name="Klenk H.P."/>
            <person name="Fardeau M.L."/>
            <person name="Spring S."/>
        </authorList>
    </citation>
    <scope>NUCLEOTIDE SEQUENCE [LARGE SCALE GENOMIC DNA]</scope>
    <source>
        <strain evidence="2 3">L21-RPul-D2</strain>
    </source>
</reference>
<dbReference type="HOGENOM" id="CLU_140372_0_0_12"/>
<accession>V5WHY8</accession>
<proteinExistence type="predicted"/>
<evidence type="ECO:0000313" key="3">
    <source>
        <dbReference type="Proteomes" id="UP000018680"/>
    </source>
</evidence>
<dbReference type="EMBL" id="CP006939">
    <property type="protein sequence ID" value="AHC15413.1"/>
    <property type="molecule type" value="Genomic_DNA"/>
</dbReference>
<dbReference type="InterPro" id="IPR021218">
    <property type="entry name" value="DUF2784"/>
</dbReference>
<dbReference type="STRING" id="1307761.L21SP2_2044"/>
<sequence>MFDSLNHQTLVLMDHFFLWFHGIFLLFNMVGWIWRYTRRIHLLTIGLTLFSWLFLGIWYGFGYCFCTDWHWQIRSLLGNPPNHYSYIQFLVHQITGWNPPRQLTNTLTVLAFAAIITLSLALNLRDLLNRKKTNGGAW</sequence>
<name>V5WHY8_9SPIO</name>
<dbReference type="Pfam" id="PF10861">
    <property type="entry name" value="DUF2784"/>
    <property type="match status" value="1"/>
</dbReference>
<gene>
    <name evidence="2" type="ORF">L21SP2_2044</name>
</gene>
<feature type="transmembrane region" description="Helical" evidence="1">
    <location>
        <begin position="16"/>
        <end position="34"/>
    </location>
</feature>
<dbReference type="KEGG" id="slr:L21SP2_2044"/>
<evidence type="ECO:0008006" key="4">
    <source>
        <dbReference type="Google" id="ProtNLM"/>
    </source>
</evidence>
<evidence type="ECO:0000313" key="2">
    <source>
        <dbReference type="EMBL" id="AHC15413.1"/>
    </source>
</evidence>
<keyword evidence="1" id="KW-0472">Membrane</keyword>
<feature type="transmembrane region" description="Helical" evidence="1">
    <location>
        <begin position="41"/>
        <end position="61"/>
    </location>
</feature>